<name>A0AAW0VWY9_CHEQU</name>
<evidence type="ECO:0000256" key="1">
    <source>
        <dbReference type="ARBA" id="ARBA00038184"/>
    </source>
</evidence>
<dbReference type="Proteomes" id="UP001445076">
    <property type="component" value="Unassembled WGS sequence"/>
</dbReference>
<protein>
    <recommendedName>
        <fullName evidence="2">SGNH hydrolase-type esterase domain-containing protein</fullName>
    </recommendedName>
</protein>
<dbReference type="Pfam" id="PF13472">
    <property type="entry name" value="Lipase_GDSL_2"/>
    <property type="match status" value="1"/>
</dbReference>
<evidence type="ECO:0000259" key="2">
    <source>
        <dbReference type="Pfam" id="PF13472"/>
    </source>
</evidence>
<dbReference type="SUPFAM" id="SSF52266">
    <property type="entry name" value="SGNH hydrolase"/>
    <property type="match status" value="1"/>
</dbReference>
<organism evidence="3 4">
    <name type="scientific">Cherax quadricarinatus</name>
    <name type="common">Australian red claw crayfish</name>
    <dbReference type="NCBI Taxonomy" id="27406"/>
    <lineage>
        <taxon>Eukaryota</taxon>
        <taxon>Metazoa</taxon>
        <taxon>Ecdysozoa</taxon>
        <taxon>Arthropoda</taxon>
        <taxon>Crustacea</taxon>
        <taxon>Multicrustacea</taxon>
        <taxon>Malacostraca</taxon>
        <taxon>Eumalacostraca</taxon>
        <taxon>Eucarida</taxon>
        <taxon>Decapoda</taxon>
        <taxon>Pleocyemata</taxon>
        <taxon>Astacidea</taxon>
        <taxon>Parastacoidea</taxon>
        <taxon>Parastacidae</taxon>
        <taxon>Cherax</taxon>
    </lineage>
</organism>
<dbReference type="CDD" id="cd01820">
    <property type="entry name" value="PAF_acetylesterase_like"/>
    <property type="match status" value="1"/>
</dbReference>
<dbReference type="InterPro" id="IPR036514">
    <property type="entry name" value="SGNH_hydro_sf"/>
</dbReference>
<accession>A0AAW0VWY9</accession>
<dbReference type="AlphaFoldDB" id="A0AAW0VWY9"/>
<comment type="similarity">
    <text evidence="1">Belongs to the 'GDSL' lipolytic enzyme family. Platelet-activating factor acetylhydrolase IB beta/gamma subunits subfamily.</text>
</comment>
<dbReference type="Gene3D" id="3.40.50.1110">
    <property type="entry name" value="SGNH hydrolase"/>
    <property type="match status" value="1"/>
</dbReference>
<dbReference type="EMBL" id="JARKIK010000100">
    <property type="protein sequence ID" value="KAK8721399.1"/>
    <property type="molecule type" value="Genomic_DNA"/>
</dbReference>
<evidence type="ECO:0000313" key="3">
    <source>
        <dbReference type="EMBL" id="KAK8721399.1"/>
    </source>
</evidence>
<dbReference type="PANTHER" id="PTHR11852">
    <property type="entry name" value="PLATELET-ACTIVATING FACTOR ACETYLHYDROLASE"/>
    <property type="match status" value="1"/>
</dbReference>
<dbReference type="PANTHER" id="PTHR11852:SF0">
    <property type="entry name" value="PLATELET-ACTIVATING FACTOR ACETYLHYDROLASE IB SUBUNIT BETA HOMOLOG"/>
    <property type="match status" value="1"/>
</dbReference>
<dbReference type="InterPro" id="IPR013830">
    <property type="entry name" value="SGNH_hydro"/>
</dbReference>
<proteinExistence type="inferred from homology"/>
<evidence type="ECO:0000313" key="4">
    <source>
        <dbReference type="Proteomes" id="UP001445076"/>
    </source>
</evidence>
<feature type="non-terminal residue" evidence="3">
    <location>
        <position position="1"/>
    </location>
</feature>
<gene>
    <name evidence="3" type="ORF">OTU49_012697</name>
</gene>
<feature type="domain" description="SGNH hydrolase-type esterase" evidence="2">
    <location>
        <begin position="81"/>
        <end position="241"/>
    </location>
</feature>
<sequence length="285" mass="32057">GGWCWRSVGGWCWSTGVGVRVLVLVLEYVYWCWSTCTGGELIMNTATQASPLQDVHGDGRWLSMHNRFVNQAREMEPDVVFVGDSLVANLQSTDLWEKWFAPMHSLNFGIGGDQTQHVLWRLKNGELEYIKPKAVVVLVGTNNHDHSADEVAEGITEIFQAIREKQPQAYIVILTLLPRGEKPNPLREKNSEVNVLIKEALRQADLCQVVNIDRDLVLSDGTIDHRDMYDYLHLTSQGYRRAFEPVYMLLTNLLHENDTALLNDAALASPASDNPPADNRGTCVE</sequence>
<reference evidence="3 4" key="1">
    <citation type="journal article" date="2024" name="BMC Genomics">
        <title>Genome assembly of redclaw crayfish (Cherax quadricarinatus) provides insights into its immune adaptation and hypoxia tolerance.</title>
        <authorList>
            <person name="Liu Z."/>
            <person name="Zheng J."/>
            <person name="Li H."/>
            <person name="Fang K."/>
            <person name="Wang S."/>
            <person name="He J."/>
            <person name="Zhou D."/>
            <person name="Weng S."/>
            <person name="Chi M."/>
            <person name="Gu Z."/>
            <person name="He J."/>
            <person name="Li F."/>
            <person name="Wang M."/>
        </authorList>
    </citation>
    <scope>NUCLEOTIDE SEQUENCE [LARGE SCALE GENOMIC DNA]</scope>
    <source>
        <strain evidence="3">ZL_2023a</strain>
    </source>
</reference>
<keyword evidence="4" id="KW-1185">Reference proteome</keyword>
<comment type="caution">
    <text evidence="3">The sequence shown here is derived from an EMBL/GenBank/DDBJ whole genome shotgun (WGS) entry which is preliminary data.</text>
</comment>